<dbReference type="InterPro" id="IPR036812">
    <property type="entry name" value="NAD(P)_OxRdtase_dom_sf"/>
</dbReference>
<dbReference type="PIRSF" id="PIRSF000097">
    <property type="entry name" value="AKR"/>
    <property type="match status" value="1"/>
</dbReference>
<dbReference type="SUPFAM" id="SSF51430">
    <property type="entry name" value="NAD(P)-linked oxidoreductase"/>
    <property type="match status" value="1"/>
</dbReference>
<dbReference type="PROSITE" id="PS00798">
    <property type="entry name" value="ALDOKETO_REDUCTASE_1"/>
    <property type="match status" value="1"/>
</dbReference>
<dbReference type="RefSeq" id="WP_161869149.1">
    <property type="nucleotide sequence ID" value="NZ_MAEI02000001.1"/>
</dbReference>
<comment type="similarity">
    <text evidence="1">Belongs to the aldo/keto reductase family.</text>
</comment>
<keyword evidence="2" id="KW-0521">NADP</keyword>
<dbReference type="Proteomes" id="UP001429357">
    <property type="component" value="Unassembled WGS sequence"/>
</dbReference>
<reference evidence="5" key="1">
    <citation type="submission" date="2016-06" db="EMBL/GenBank/DDBJ databases">
        <authorList>
            <person name="Van Tyne D."/>
        </authorList>
    </citation>
    <scope>NUCLEOTIDE SEQUENCE</scope>
    <source>
        <strain evidence="5">JM9A</strain>
    </source>
</reference>
<dbReference type="Pfam" id="PF00248">
    <property type="entry name" value="Aldo_ket_red"/>
    <property type="match status" value="1"/>
</dbReference>
<accession>A0ABV0F321</accession>
<evidence type="ECO:0000256" key="3">
    <source>
        <dbReference type="ARBA" id="ARBA00023002"/>
    </source>
</evidence>
<evidence type="ECO:0000259" key="4">
    <source>
        <dbReference type="Pfam" id="PF00248"/>
    </source>
</evidence>
<dbReference type="InterPro" id="IPR020471">
    <property type="entry name" value="AKR"/>
</dbReference>
<organism evidence="5 6">
    <name type="scientific">Enterococcus diestrammenae</name>
    <dbReference type="NCBI Taxonomy" id="1155073"/>
    <lineage>
        <taxon>Bacteria</taxon>
        <taxon>Bacillati</taxon>
        <taxon>Bacillota</taxon>
        <taxon>Bacilli</taxon>
        <taxon>Lactobacillales</taxon>
        <taxon>Enterococcaceae</taxon>
        <taxon>Enterococcus</taxon>
    </lineage>
</organism>
<keyword evidence="6" id="KW-1185">Reference proteome</keyword>
<evidence type="ECO:0000256" key="1">
    <source>
        <dbReference type="ARBA" id="ARBA00007905"/>
    </source>
</evidence>
<dbReference type="CDD" id="cd19071">
    <property type="entry name" value="AKR_AKR1-5-like"/>
    <property type="match status" value="1"/>
</dbReference>
<name>A0ABV0F321_9ENTE</name>
<dbReference type="PANTHER" id="PTHR43827:SF3">
    <property type="entry name" value="NADP-DEPENDENT OXIDOREDUCTASE DOMAIN-CONTAINING PROTEIN"/>
    <property type="match status" value="1"/>
</dbReference>
<dbReference type="Gene3D" id="3.20.20.100">
    <property type="entry name" value="NADP-dependent oxidoreductase domain"/>
    <property type="match status" value="1"/>
</dbReference>
<sequence>MALETATYTLANGITIPQIGFGTWQTPDGDVAVASVKAALAAGYRHIDTAQGYHNEQGVGQAIKESPLPREEIFVTTKLTNSNHSYELTRSSFQESLDKLQLDYVDLFLIHWPNPIAFRDHWQQANADSWRAMEELYEAGKIKAIGVSNFRPHHLEELKKTAKIMPMVNQIFLAPGEKQETVVSYCKDHNILLEAYSPLGTGRIFEVPEMKQLADKHGKTIAQIALRWSLQHGFLPLPKSVTPSRIEENIQVFDFELSAADMALLDSLDGVVGKTSDPDQATF</sequence>
<feature type="domain" description="NADP-dependent oxidoreductase" evidence="4">
    <location>
        <begin position="19"/>
        <end position="269"/>
    </location>
</feature>
<proteinExistence type="inferred from homology"/>
<dbReference type="PROSITE" id="PS00062">
    <property type="entry name" value="ALDOKETO_REDUCTASE_2"/>
    <property type="match status" value="1"/>
</dbReference>
<dbReference type="PRINTS" id="PR00069">
    <property type="entry name" value="ALDKETRDTASE"/>
</dbReference>
<evidence type="ECO:0000313" key="6">
    <source>
        <dbReference type="Proteomes" id="UP001429357"/>
    </source>
</evidence>
<reference evidence="5" key="2">
    <citation type="submission" date="2024-02" db="EMBL/GenBank/DDBJ databases">
        <title>The Genome Sequence of Enterococcus diestrammenae JM9A.</title>
        <authorList>
            <person name="Earl A."/>
            <person name="Manson A."/>
            <person name="Gilmore M."/>
            <person name="Sanders J."/>
            <person name="Shea T."/>
            <person name="Howe W."/>
            <person name="Livny J."/>
            <person name="Cuomo C."/>
            <person name="Neafsey D."/>
            <person name="Birren B."/>
        </authorList>
    </citation>
    <scope>NUCLEOTIDE SEQUENCE</scope>
    <source>
        <strain evidence="5">JM9A</strain>
    </source>
</reference>
<dbReference type="PROSITE" id="PS00063">
    <property type="entry name" value="ALDOKETO_REDUCTASE_3"/>
    <property type="match status" value="1"/>
</dbReference>
<evidence type="ECO:0000313" key="5">
    <source>
        <dbReference type="EMBL" id="MEO1782446.1"/>
    </source>
</evidence>
<dbReference type="PANTHER" id="PTHR43827">
    <property type="entry name" value="2,5-DIKETO-D-GLUCONIC ACID REDUCTASE"/>
    <property type="match status" value="1"/>
</dbReference>
<dbReference type="InterPro" id="IPR018170">
    <property type="entry name" value="Aldo/ket_reductase_CS"/>
</dbReference>
<gene>
    <name evidence="5" type="ORF">BAU18_002040</name>
</gene>
<evidence type="ECO:0000256" key="2">
    <source>
        <dbReference type="ARBA" id="ARBA00022857"/>
    </source>
</evidence>
<protein>
    <submittedName>
        <fullName evidence="5">Oxidoreductase, aldo/keto reductase</fullName>
    </submittedName>
</protein>
<keyword evidence="3" id="KW-0560">Oxidoreductase</keyword>
<dbReference type="EMBL" id="MAEI02000001">
    <property type="protein sequence ID" value="MEO1782446.1"/>
    <property type="molecule type" value="Genomic_DNA"/>
</dbReference>
<dbReference type="InterPro" id="IPR023210">
    <property type="entry name" value="NADP_OxRdtase_dom"/>
</dbReference>
<comment type="caution">
    <text evidence="5">The sequence shown here is derived from an EMBL/GenBank/DDBJ whole genome shotgun (WGS) entry which is preliminary data.</text>
</comment>